<comment type="caution">
    <text evidence="1">The sequence shown here is derived from an EMBL/GenBank/DDBJ whole genome shotgun (WGS) entry which is preliminary data.</text>
</comment>
<keyword evidence="2" id="KW-1185">Reference proteome</keyword>
<gene>
    <name evidence="1" type="ORF">QM524_02465</name>
</gene>
<organism evidence="1 2">
    <name type="scientific">Flectobacillus roseus</name>
    <dbReference type="NCBI Taxonomy" id="502259"/>
    <lineage>
        <taxon>Bacteria</taxon>
        <taxon>Pseudomonadati</taxon>
        <taxon>Bacteroidota</taxon>
        <taxon>Cytophagia</taxon>
        <taxon>Cytophagales</taxon>
        <taxon>Flectobacillaceae</taxon>
        <taxon>Flectobacillus</taxon>
    </lineage>
</organism>
<dbReference type="Proteomes" id="UP001236507">
    <property type="component" value="Unassembled WGS sequence"/>
</dbReference>
<sequence>MDKAILAVIVEEKIDTNNLIVNINLIKMKRTLVLGVLVGFIACNQKNSNEKANTIDNKKINSLLEKMYSEDGHNDVLLNDTMIFSKDIVVLNMRCDSITQADIRRIARSNHPTDKPLSREGSRVSSLHEGVTDFKINNIKSVNDKTEVTVTLSNKNYPTQKQWIEKIIFTDQNGLKIENIYFNQNMLHTTEPNLKKSLINFIKQIDQQPDNNKKNSQ</sequence>
<reference evidence="1 2" key="1">
    <citation type="submission" date="2023-05" db="EMBL/GenBank/DDBJ databases">
        <title>Novel species of genus Flectobacillus isolated from stream in China.</title>
        <authorList>
            <person name="Lu H."/>
        </authorList>
    </citation>
    <scope>NUCLEOTIDE SEQUENCE [LARGE SCALE GENOMIC DNA]</scope>
    <source>
        <strain evidence="1 2">KCTC 42575</strain>
    </source>
</reference>
<name>A0ABT6Y3C8_9BACT</name>
<evidence type="ECO:0000313" key="1">
    <source>
        <dbReference type="EMBL" id="MDI9858063.1"/>
    </source>
</evidence>
<dbReference type="EMBL" id="JASHIF010000002">
    <property type="protein sequence ID" value="MDI9858063.1"/>
    <property type="molecule type" value="Genomic_DNA"/>
</dbReference>
<proteinExistence type="predicted"/>
<accession>A0ABT6Y3C8</accession>
<evidence type="ECO:0000313" key="2">
    <source>
        <dbReference type="Proteomes" id="UP001236507"/>
    </source>
</evidence>
<dbReference type="RefSeq" id="WP_283343328.1">
    <property type="nucleotide sequence ID" value="NZ_JASHIF010000002.1"/>
</dbReference>
<protein>
    <submittedName>
        <fullName evidence="1">Uncharacterized protein</fullName>
    </submittedName>
</protein>